<name>G9P250_HYPAI</name>
<evidence type="ECO:0000313" key="2">
    <source>
        <dbReference type="Proteomes" id="UP000005426"/>
    </source>
</evidence>
<comment type="caution">
    <text evidence="1">The sequence shown here is derived from an EMBL/GenBank/DDBJ whole genome shotgun (WGS) entry which is preliminary data.</text>
</comment>
<dbReference type="EMBL" id="ABDG02000026">
    <property type="protein sequence ID" value="EHK42645.1"/>
    <property type="molecule type" value="Genomic_DNA"/>
</dbReference>
<reference evidence="1 2" key="1">
    <citation type="journal article" date="2011" name="Genome Biol.">
        <title>Comparative genome sequence analysis underscores mycoparasitism as the ancestral life style of Trichoderma.</title>
        <authorList>
            <person name="Kubicek C.P."/>
            <person name="Herrera-Estrella A."/>
            <person name="Seidl-Seiboth V."/>
            <person name="Martinez D.A."/>
            <person name="Druzhinina I.S."/>
            <person name="Thon M."/>
            <person name="Zeilinger S."/>
            <person name="Casas-Flores S."/>
            <person name="Horwitz B.A."/>
            <person name="Mukherjee P.K."/>
            <person name="Mukherjee M."/>
            <person name="Kredics L."/>
            <person name="Alcaraz L.D."/>
            <person name="Aerts A."/>
            <person name="Antal Z."/>
            <person name="Atanasova L."/>
            <person name="Cervantes-Badillo M.G."/>
            <person name="Challacombe J."/>
            <person name="Chertkov O."/>
            <person name="McCluskey K."/>
            <person name="Coulpier F."/>
            <person name="Deshpande N."/>
            <person name="von Doehren H."/>
            <person name="Ebbole D.J."/>
            <person name="Esquivel-Naranjo E.U."/>
            <person name="Fekete E."/>
            <person name="Flipphi M."/>
            <person name="Glaser F."/>
            <person name="Gomez-Rodriguez E.Y."/>
            <person name="Gruber S."/>
            <person name="Han C."/>
            <person name="Henrissat B."/>
            <person name="Hermosa R."/>
            <person name="Hernandez-Onate M."/>
            <person name="Karaffa L."/>
            <person name="Kosti I."/>
            <person name="Le Crom S."/>
            <person name="Lindquist E."/>
            <person name="Lucas S."/>
            <person name="Luebeck M."/>
            <person name="Luebeck P.S."/>
            <person name="Margeot A."/>
            <person name="Metz B."/>
            <person name="Misra M."/>
            <person name="Nevalainen H."/>
            <person name="Omann M."/>
            <person name="Packer N."/>
            <person name="Perrone G."/>
            <person name="Uresti-Rivera E.E."/>
            <person name="Salamov A."/>
            <person name="Schmoll M."/>
            <person name="Seiboth B."/>
            <person name="Shapiro H."/>
            <person name="Sukno S."/>
            <person name="Tamayo-Ramos J.A."/>
            <person name="Tisch D."/>
            <person name="Wiest A."/>
            <person name="Wilkinson H.H."/>
            <person name="Zhang M."/>
            <person name="Coutinho P.M."/>
            <person name="Kenerley C.M."/>
            <person name="Monte E."/>
            <person name="Baker S.E."/>
            <person name="Grigoriev I.V."/>
        </authorList>
    </citation>
    <scope>NUCLEOTIDE SEQUENCE [LARGE SCALE GENOMIC DNA]</scope>
    <source>
        <strain evidence="2">ATCC 20476 / IMI 206040</strain>
    </source>
</reference>
<proteinExistence type="predicted"/>
<dbReference type="Proteomes" id="UP000005426">
    <property type="component" value="Unassembled WGS sequence"/>
</dbReference>
<keyword evidence="2" id="KW-1185">Reference proteome</keyword>
<dbReference type="KEGG" id="tatv:25785980"/>
<protein>
    <submittedName>
        <fullName evidence="1">Uncharacterized protein</fullName>
    </submittedName>
</protein>
<gene>
    <name evidence="1" type="ORF">TRIATDRAFT_86486</name>
</gene>
<dbReference type="HOGENOM" id="CLU_1992936_0_0_1"/>
<accession>G9P250</accession>
<dbReference type="OrthoDB" id="10068564at2759"/>
<dbReference type="AlphaFoldDB" id="G9P250"/>
<sequence>MALGCYARQYYIRSPLGWLKDTAPRLPEAMSEYIRVAGPWEMVCMGFMSPISLASVEVHDYILINVDYLTRFLNATASVQSTAEELKLYVGHPEDGWSKLGVVVSSTDKPTMFHRQEKLDYCRQR</sequence>
<dbReference type="GeneID" id="25785980"/>
<organism evidence="1 2">
    <name type="scientific">Hypocrea atroviridis (strain ATCC 20476 / IMI 206040)</name>
    <name type="common">Trichoderma atroviride</name>
    <dbReference type="NCBI Taxonomy" id="452589"/>
    <lineage>
        <taxon>Eukaryota</taxon>
        <taxon>Fungi</taxon>
        <taxon>Dikarya</taxon>
        <taxon>Ascomycota</taxon>
        <taxon>Pezizomycotina</taxon>
        <taxon>Sordariomycetes</taxon>
        <taxon>Hypocreomycetidae</taxon>
        <taxon>Hypocreales</taxon>
        <taxon>Hypocreaceae</taxon>
        <taxon>Trichoderma</taxon>
    </lineage>
</organism>
<evidence type="ECO:0000313" key="1">
    <source>
        <dbReference type="EMBL" id="EHK42645.1"/>
    </source>
</evidence>